<evidence type="ECO:0000313" key="1">
    <source>
        <dbReference type="EMBL" id="GAG92574.1"/>
    </source>
</evidence>
<dbReference type="AlphaFoldDB" id="X1B9T0"/>
<sequence length="105" mass="12076">EHYLCRPTAKKLIGPIISQKNSIIRSVVQEWKMNVNIIRSRKYEETNDKKLNEYTVFPRMQTTVLAGALSSGHFTDKSDPNFSTQASTLNEHLLSMKFWSISIIC</sequence>
<reference evidence="1" key="1">
    <citation type="journal article" date="2014" name="Front. Microbiol.">
        <title>High frequency of phylogenetically diverse reductive dehalogenase-homologous genes in deep subseafloor sedimentary metagenomes.</title>
        <authorList>
            <person name="Kawai M."/>
            <person name="Futagami T."/>
            <person name="Toyoda A."/>
            <person name="Takaki Y."/>
            <person name="Nishi S."/>
            <person name="Hori S."/>
            <person name="Arai W."/>
            <person name="Tsubouchi T."/>
            <person name="Morono Y."/>
            <person name="Uchiyama I."/>
            <person name="Ito T."/>
            <person name="Fujiyama A."/>
            <person name="Inagaki F."/>
            <person name="Takami H."/>
        </authorList>
    </citation>
    <scope>NUCLEOTIDE SEQUENCE</scope>
    <source>
        <strain evidence="1">Expedition CK06-06</strain>
    </source>
</reference>
<feature type="non-terminal residue" evidence="1">
    <location>
        <position position="1"/>
    </location>
</feature>
<name>X1B9T0_9ZZZZ</name>
<comment type="caution">
    <text evidence="1">The sequence shown here is derived from an EMBL/GenBank/DDBJ whole genome shotgun (WGS) entry which is preliminary data.</text>
</comment>
<dbReference type="EMBL" id="BART01024758">
    <property type="protein sequence ID" value="GAG92574.1"/>
    <property type="molecule type" value="Genomic_DNA"/>
</dbReference>
<proteinExistence type="predicted"/>
<accession>X1B9T0</accession>
<gene>
    <name evidence="1" type="ORF">S01H4_44617</name>
</gene>
<protein>
    <submittedName>
        <fullName evidence="1">Uncharacterized protein</fullName>
    </submittedName>
</protein>
<organism evidence="1">
    <name type="scientific">marine sediment metagenome</name>
    <dbReference type="NCBI Taxonomy" id="412755"/>
    <lineage>
        <taxon>unclassified sequences</taxon>
        <taxon>metagenomes</taxon>
        <taxon>ecological metagenomes</taxon>
    </lineage>
</organism>